<reference evidence="2" key="1">
    <citation type="submission" date="2015-07" db="EMBL/GenBank/DDBJ databases">
        <title>Complete genome sequence and phylogenetic analysis of Limnochorda pilosa.</title>
        <authorList>
            <person name="Watanabe M."/>
            <person name="Kojima H."/>
            <person name="Fukui M."/>
        </authorList>
    </citation>
    <scope>NUCLEOTIDE SEQUENCE [LARGE SCALE GENOMIC DNA]</scope>
    <source>
        <strain evidence="2">HC45</strain>
    </source>
</reference>
<sequence>MSRLVRWAVLLGGFIVLVVAPWVLSIPRAGAAPRVLDRDEVRVTVHIPPLAAVHVIRGSALSFAYDGSSPTVQLSDALALEVMANAPWEAQVQAAGPFAIHLAPASAVGSRTSGPAPASAAITGGAGRHAYRWDVRVSVPEGTPAGLYQIPVSVLVGLNVP</sequence>
<keyword evidence="2" id="KW-1185">Reference proteome</keyword>
<gene>
    <name evidence="1" type="ORF">LIP_1902</name>
</gene>
<dbReference type="RefSeq" id="WP_068137032.1">
    <property type="nucleotide sequence ID" value="NZ_AP014924.1"/>
</dbReference>
<dbReference type="EMBL" id="AP014924">
    <property type="protein sequence ID" value="BAS27743.1"/>
    <property type="molecule type" value="Genomic_DNA"/>
</dbReference>
<evidence type="ECO:0000313" key="1">
    <source>
        <dbReference type="EMBL" id="BAS27743.1"/>
    </source>
</evidence>
<name>A0A0K2SKV7_LIMPI</name>
<dbReference type="AlphaFoldDB" id="A0A0K2SKV7"/>
<dbReference type="KEGG" id="lpil:LIP_1902"/>
<proteinExistence type="predicted"/>
<reference evidence="2" key="2">
    <citation type="journal article" date="2016" name="Int. J. Syst. Evol. Microbiol.">
        <title>Complete genome sequence and cell structure of Limnochorda pilosa, a Gram-negative spore-former within the phylum Firmicutes.</title>
        <authorList>
            <person name="Watanabe M."/>
            <person name="Kojima H."/>
            <person name="Fukui M."/>
        </authorList>
    </citation>
    <scope>NUCLEOTIDE SEQUENCE [LARGE SCALE GENOMIC DNA]</scope>
    <source>
        <strain evidence="2">HC45</strain>
    </source>
</reference>
<protein>
    <submittedName>
        <fullName evidence="1">Uncharacterized protein</fullName>
    </submittedName>
</protein>
<dbReference type="Proteomes" id="UP000065807">
    <property type="component" value="Chromosome"/>
</dbReference>
<organism evidence="1 2">
    <name type="scientific">Limnochorda pilosa</name>
    <dbReference type="NCBI Taxonomy" id="1555112"/>
    <lineage>
        <taxon>Bacteria</taxon>
        <taxon>Bacillati</taxon>
        <taxon>Bacillota</taxon>
        <taxon>Limnochordia</taxon>
        <taxon>Limnochordales</taxon>
        <taxon>Limnochordaceae</taxon>
        <taxon>Limnochorda</taxon>
    </lineage>
</organism>
<evidence type="ECO:0000313" key="2">
    <source>
        <dbReference type="Proteomes" id="UP000065807"/>
    </source>
</evidence>
<accession>A0A0K2SKV7</accession>